<reference evidence="1" key="1">
    <citation type="journal article" date="2020" name="Stud. Mycol.">
        <title>101 Dothideomycetes genomes: a test case for predicting lifestyles and emergence of pathogens.</title>
        <authorList>
            <person name="Haridas S."/>
            <person name="Albert R."/>
            <person name="Binder M."/>
            <person name="Bloem J."/>
            <person name="Labutti K."/>
            <person name="Salamov A."/>
            <person name="Andreopoulos B."/>
            <person name="Baker S."/>
            <person name="Barry K."/>
            <person name="Bills G."/>
            <person name="Bluhm B."/>
            <person name="Cannon C."/>
            <person name="Castanera R."/>
            <person name="Culley D."/>
            <person name="Daum C."/>
            <person name="Ezra D."/>
            <person name="Gonzalez J."/>
            <person name="Henrissat B."/>
            <person name="Kuo A."/>
            <person name="Liang C."/>
            <person name="Lipzen A."/>
            <person name="Lutzoni F."/>
            <person name="Magnuson J."/>
            <person name="Mondo S."/>
            <person name="Nolan M."/>
            <person name="Ohm R."/>
            <person name="Pangilinan J."/>
            <person name="Park H.-J."/>
            <person name="Ramirez L."/>
            <person name="Alfaro M."/>
            <person name="Sun H."/>
            <person name="Tritt A."/>
            <person name="Yoshinaga Y."/>
            <person name="Zwiers L.-H."/>
            <person name="Turgeon B."/>
            <person name="Goodwin S."/>
            <person name="Spatafora J."/>
            <person name="Crous P."/>
            <person name="Grigoriev I."/>
        </authorList>
    </citation>
    <scope>NUCLEOTIDE SEQUENCE</scope>
    <source>
        <strain evidence="1">CBS 110217</strain>
    </source>
</reference>
<organism evidence="1 2">
    <name type="scientific">Setomelanomma holmii</name>
    <dbReference type="NCBI Taxonomy" id="210430"/>
    <lineage>
        <taxon>Eukaryota</taxon>
        <taxon>Fungi</taxon>
        <taxon>Dikarya</taxon>
        <taxon>Ascomycota</taxon>
        <taxon>Pezizomycotina</taxon>
        <taxon>Dothideomycetes</taxon>
        <taxon>Pleosporomycetidae</taxon>
        <taxon>Pleosporales</taxon>
        <taxon>Pleosporineae</taxon>
        <taxon>Phaeosphaeriaceae</taxon>
        <taxon>Setomelanomma</taxon>
    </lineage>
</organism>
<sequence>MPSRYLTPSQLVELKKGPKTNVVIGPKGDPIIGIEGVSIKLLAHFSPWAKKKLIDDKAVNLCIPNGSREQIRWI</sequence>
<gene>
    <name evidence="1" type="ORF">EK21DRAFT_117265</name>
</gene>
<dbReference type="Proteomes" id="UP000799777">
    <property type="component" value="Unassembled WGS sequence"/>
</dbReference>
<keyword evidence="2" id="KW-1185">Reference proteome</keyword>
<evidence type="ECO:0000313" key="1">
    <source>
        <dbReference type="EMBL" id="KAF2024937.1"/>
    </source>
</evidence>
<name>A0A9P4H0R3_9PLEO</name>
<dbReference type="OrthoDB" id="3863715at2759"/>
<comment type="caution">
    <text evidence="1">The sequence shown here is derived from an EMBL/GenBank/DDBJ whole genome shotgun (WGS) entry which is preliminary data.</text>
</comment>
<evidence type="ECO:0000313" key="2">
    <source>
        <dbReference type="Proteomes" id="UP000799777"/>
    </source>
</evidence>
<accession>A0A9P4H0R3</accession>
<proteinExistence type="predicted"/>
<dbReference type="EMBL" id="ML978279">
    <property type="protein sequence ID" value="KAF2024937.1"/>
    <property type="molecule type" value="Genomic_DNA"/>
</dbReference>
<dbReference type="AlphaFoldDB" id="A0A9P4H0R3"/>
<protein>
    <submittedName>
        <fullName evidence="1">Uncharacterized protein</fullName>
    </submittedName>
</protein>